<gene>
    <name evidence="2" type="ORF">FH603_1784</name>
</gene>
<comment type="caution">
    <text evidence="2">The sequence shown here is derived from an EMBL/GenBank/DDBJ whole genome shotgun (WGS) entry which is preliminary data.</text>
</comment>
<name>A0ABR6W4Z1_9BACT</name>
<accession>A0ABR6W4Z1</accession>
<feature type="compositionally biased region" description="Basic residues" evidence="1">
    <location>
        <begin position="1"/>
        <end position="12"/>
    </location>
</feature>
<feature type="region of interest" description="Disordered" evidence="1">
    <location>
        <begin position="1"/>
        <end position="38"/>
    </location>
</feature>
<organism evidence="2 3">
    <name type="scientific">Spirosoma utsteinense</name>
    <dbReference type="NCBI Taxonomy" id="2585773"/>
    <lineage>
        <taxon>Bacteria</taxon>
        <taxon>Pseudomonadati</taxon>
        <taxon>Bacteroidota</taxon>
        <taxon>Cytophagia</taxon>
        <taxon>Cytophagales</taxon>
        <taxon>Cytophagaceae</taxon>
        <taxon>Spirosoma</taxon>
    </lineage>
</organism>
<evidence type="ECO:0000313" key="2">
    <source>
        <dbReference type="EMBL" id="MBC3791284.1"/>
    </source>
</evidence>
<evidence type="ECO:0000256" key="1">
    <source>
        <dbReference type="SAM" id="MobiDB-lite"/>
    </source>
</evidence>
<keyword evidence="3" id="KW-1185">Reference proteome</keyword>
<dbReference type="Proteomes" id="UP000700732">
    <property type="component" value="Unassembled WGS sequence"/>
</dbReference>
<dbReference type="EMBL" id="VFIA01000008">
    <property type="protein sequence ID" value="MBC3791284.1"/>
    <property type="molecule type" value="Genomic_DNA"/>
</dbReference>
<protein>
    <submittedName>
        <fullName evidence="2">Uncharacterized protein</fullName>
    </submittedName>
</protein>
<sequence length="38" mass="4418">MGLERHGRKVTNHRVMPAQDMDEREGAGRPVVEPYWPD</sequence>
<reference evidence="2 3" key="1">
    <citation type="submission" date="2019-06" db="EMBL/GenBank/DDBJ databases">
        <title>Spirosoma utsteinense sp. nov. isolated from Antarctic ice-free soils.</title>
        <authorList>
            <person name="Tahon G."/>
        </authorList>
    </citation>
    <scope>NUCLEOTIDE SEQUENCE [LARGE SCALE GENOMIC DNA]</scope>
    <source>
        <strain evidence="2 3">LMG 31447</strain>
    </source>
</reference>
<evidence type="ECO:0000313" key="3">
    <source>
        <dbReference type="Proteomes" id="UP000700732"/>
    </source>
</evidence>
<proteinExistence type="predicted"/>